<dbReference type="SFLD" id="SFLDS00029">
    <property type="entry name" value="Radical_SAM"/>
    <property type="match status" value="1"/>
</dbReference>
<comment type="caution">
    <text evidence="7">The sequence shown here is derived from an EMBL/GenBank/DDBJ whole genome shotgun (WGS) entry which is preliminary data.</text>
</comment>
<dbReference type="AlphaFoldDB" id="A0A6N7USV5"/>
<feature type="domain" description="Arsenosugar biosynthesis radical SAM protein ArsS-like C-terminal" evidence="6">
    <location>
        <begin position="190"/>
        <end position="321"/>
    </location>
</feature>
<dbReference type="SFLD" id="SFLDG01067">
    <property type="entry name" value="SPASM/twitch_domain_containing"/>
    <property type="match status" value="1"/>
</dbReference>
<evidence type="ECO:0000259" key="5">
    <source>
        <dbReference type="Pfam" id="PF04055"/>
    </source>
</evidence>
<dbReference type="InterPro" id="IPR013785">
    <property type="entry name" value="Aldolase_TIM"/>
</dbReference>
<keyword evidence="1" id="KW-0949">S-adenosyl-L-methionine</keyword>
<dbReference type="PANTHER" id="PTHR43728:SF1">
    <property type="entry name" value="FE-S OXIDOREDUCTASE"/>
    <property type="match status" value="1"/>
</dbReference>
<keyword evidence="2" id="KW-0479">Metal-binding</keyword>
<evidence type="ECO:0000256" key="3">
    <source>
        <dbReference type="ARBA" id="ARBA00023004"/>
    </source>
</evidence>
<keyword evidence="8" id="KW-1185">Reference proteome</keyword>
<reference evidence="7 8" key="1">
    <citation type="submission" date="2019-08" db="EMBL/GenBank/DDBJ databases">
        <title>In-depth cultivation of the pig gut microbiome towards novel bacterial diversity and tailored functional studies.</title>
        <authorList>
            <person name="Wylensek D."/>
            <person name="Hitch T.C.A."/>
            <person name="Clavel T."/>
        </authorList>
    </citation>
    <scope>NUCLEOTIDE SEQUENCE [LARGE SCALE GENOMIC DNA]</scope>
    <source>
        <strain evidence="7 8">68-1-5</strain>
    </source>
</reference>
<dbReference type="GO" id="GO:0046872">
    <property type="term" value="F:metal ion binding"/>
    <property type="evidence" value="ECO:0007669"/>
    <property type="project" value="UniProtKB-KW"/>
</dbReference>
<sequence length="323" mass="36486">MRNAFQELTDIPAFSTLLSEEWGHTADHLSVLQLNIGYLCNLACKHCHVEGGPHRTEIMARNVMDACLRYAREQQIETIDITGGAPEMNPDFKYLVEQAVRIAPHVIVRTNLVILTEPGYEDFIDFFKAHKVEVVCSLPYYRPKEMNRVRGDSSFERSIEALTRLNQAGYGRQEDLVLNLVYNPAGAFFPPEQSAMEREYKAALQKDFGIVFHHLFTLINNPIGRFGQFLIRSGNLPSYMNSLYQAFNPGTLGGLMCRFQLSVRYDGKLYDCDFNQAEDLPILTGETIFDLVGKPYKKRRICVDKHCYGCTAGQGSSCGGATE</sequence>
<dbReference type="InterPro" id="IPR007197">
    <property type="entry name" value="rSAM"/>
</dbReference>
<evidence type="ECO:0000313" key="7">
    <source>
        <dbReference type="EMBL" id="MSR94231.1"/>
    </source>
</evidence>
<organism evidence="7 8">
    <name type="scientific">Suipraeoptans intestinalis</name>
    <dbReference type="NCBI Taxonomy" id="2606628"/>
    <lineage>
        <taxon>Bacteria</taxon>
        <taxon>Bacillati</taxon>
        <taxon>Bacillota</taxon>
        <taxon>Clostridia</taxon>
        <taxon>Lachnospirales</taxon>
        <taxon>Lachnospiraceae</taxon>
        <taxon>Suipraeoptans</taxon>
    </lineage>
</organism>
<evidence type="ECO:0000259" key="6">
    <source>
        <dbReference type="Pfam" id="PF12345"/>
    </source>
</evidence>
<name>A0A6N7USV5_9FIRM</name>
<dbReference type="SUPFAM" id="SSF102114">
    <property type="entry name" value="Radical SAM enzymes"/>
    <property type="match status" value="1"/>
</dbReference>
<dbReference type="InterPro" id="IPR026351">
    <property type="entry name" value="rSAM_ArsS-like"/>
</dbReference>
<gene>
    <name evidence="7" type="ORF">FYJ34_08145</name>
</gene>
<dbReference type="Pfam" id="PF12345">
    <property type="entry name" value="DUF3641"/>
    <property type="match status" value="1"/>
</dbReference>
<dbReference type="CDD" id="cd01335">
    <property type="entry name" value="Radical_SAM"/>
    <property type="match status" value="1"/>
</dbReference>
<protein>
    <submittedName>
        <fullName evidence="7">Radical SAM/Cys-rich domain protein</fullName>
    </submittedName>
</protein>
<keyword evidence="3" id="KW-0408">Iron</keyword>
<accession>A0A6N7USV5</accession>
<dbReference type="Proteomes" id="UP000434409">
    <property type="component" value="Unassembled WGS sequence"/>
</dbReference>
<dbReference type="GO" id="GO:0051536">
    <property type="term" value="F:iron-sulfur cluster binding"/>
    <property type="evidence" value="ECO:0007669"/>
    <property type="project" value="UniProtKB-KW"/>
</dbReference>
<dbReference type="EMBL" id="VULY01000018">
    <property type="protein sequence ID" value="MSR94231.1"/>
    <property type="molecule type" value="Genomic_DNA"/>
</dbReference>
<dbReference type="GO" id="GO:0003824">
    <property type="term" value="F:catalytic activity"/>
    <property type="evidence" value="ECO:0007669"/>
    <property type="project" value="InterPro"/>
</dbReference>
<proteinExistence type="predicted"/>
<dbReference type="Pfam" id="PF04055">
    <property type="entry name" value="Radical_SAM"/>
    <property type="match status" value="1"/>
</dbReference>
<feature type="domain" description="Radical SAM core" evidence="5">
    <location>
        <begin position="35"/>
        <end position="172"/>
    </location>
</feature>
<dbReference type="PANTHER" id="PTHR43728">
    <property type="entry name" value="SLR0304 PROTEIN"/>
    <property type="match status" value="1"/>
</dbReference>
<evidence type="ECO:0000256" key="4">
    <source>
        <dbReference type="ARBA" id="ARBA00023014"/>
    </source>
</evidence>
<dbReference type="NCBIfam" id="TIGR04167">
    <property type="entry name" value="rSAM_SeCys"/>
    <property type="match status" value="1"/>
</dbReference>
<evidence type="ECO:0000256" key="1">
    <source>
        <dbReference type="ARBA" id="ARBA00022691"/>
    </source>
</evidence>
<evidence type="ECO:0000256" key="2">
    <source>
        <dbReference type="ARBA" id="ARBA00022723"/>
    </source>
</evidence>
<dbReference type="Gene3D" id="3.20.20.70">
    <property type="entry name" value="Aldolase class I"/>
    <property type="match status" value="1"/>
</dbReference>
<dbReference type="InterPro" id="IPR024521">
    <property type="entry name" value="ArsS-like_C"/>
</dbReference>
<evidence type="ECO:0000313" key="8">
    <source>
        <dbReference type="Proteomes" id="UP000434409"/>
    </source>
</evidence>
<dbReference type="InterPro" id="IPR058240">
    <property type="entry name" value="rSAM_sf"/>
</dbReference>
<keyword evidence="4" id="KW-0411">Iron-sulfur</keyword>